<dbReference type="Proteomes" id="UP000548726">
    <property type="component" value="Unassembled WGS sequence"/>
</dbReference>
<dbReference type="OrthoDB" id="8450901at2"/>
<protein>
    <recommendedName>
        <fullName evidence="3">DNA transposition protein</fullName>
    </recommendedName>
</protein>
<reference evidence="1 2" key="1">
    <citation type="journal article" date="2020" name="Cell Rep.">
        <title>Local necrotic cells trigger systemic immune activation via gut microbiome dysbiosis in Drosophila.</title>
        <authorList>
            <person name="Kosakamoto H."/>
            <person name="Yamauchi T."/>
            <person name="Akuzawa-Tokita Y."/>
            <person name="Nishimura K."/>
            <person name="Soga T."/>
            <person name="Murakami T."/>
            <person name="Mori H."/>
            <person name="Yamamoto K."/>
            <person name="Miyazaki R."/>
            <person name="Koto A."/>
            <person name="Miura M."/>
            <person name="Obata F."/>
        </authorList>
    </citation>
    <scope>NUCLEOTIDE SEQUENCE [LARGE SCALE GENOMIC DNA]</scope>
    <source>
        <strain evidence="1 2">Ai</strain>
    </source>
</reference>
<organism evidence="1 2">
    <name type="scientific">Acetobacter persici</name>
    <dbReference type="NCBI Taxonomy" id="1076596"/>
    <lineage>
        <taxon>Bacteria</taxon>
        <taxon>Pseudomonadati</taxon>
        <taxon>Pseudomonadota</taxon>
        <taxon>Alphaproteobacteria</taxon>
        <taxon>Acetobacterales</taxon>
        <taxon>Acetobacteraceae</taxon>
        <taxon>Acetobacter</taxon>
    </lineage>
</organism>
<keyword evidence="2" id="KW-1185">Reference proteome</keyword>
<proteinExistence type="predicted"/>
<name>A0A6V8IAY6_9PROT</name>
<sequence>MSRKPDIRQLSLLDWEPPVIVTAYDPAQVRGNTYEFSLCRAISVTLTECGRTRPEVASEMSDILGKTVTVNMLNAYASGQREDHQISVPRFNALIGATGDMRLVEFLAAPRGWAVIERRYLKAIELAAVAEKKKELTRMEMGLRRQMGGRF</sequence>
<dbReference type="RefSeq" id="WP_086655581.1">
    <property type="nucleotide sequence ID" value="NZ_BLJP01000018.1"/>
</dbReference>
<gene>
    <name evidence="1" type="ORF">DmAi_28120</name>
</gene>
<comment type="caution">
    <text evidence="1">The sequence shown here is derived from an EMBL/GenBank/DDBJ whole genome shotgun (WGS) entry which is preliminary data.</text>
</comment>
<dbReference type="EMBL" id="BLJP01000018">
    <property type="protein sequence ID" value="GFE94753.1"/>
    <property type="molecule type" value="Genomic_DNA"/>
</dbReference>
<dbReference type="AlphaFoldDB" id="A0A6V8IAY6"/>
<accession>A0A6V8IAY6</accession>
<evidence type="ECO:0000313" key="1">
    <source>
        <dbReference type="EMBL" id="GFE94753.1"/>
    </source>
</evidence>
<evidence type="ECO:0008006" key="3">
    <source>
        <dbReference type="Google" id="ProtNLM"/>
    </source>
</evidence>
<evidence type="ECO:0000313" key="2">
    <source>
        <dbReference type="Proteomes" id="UP000548726"/>
    </source>
</evidence>